<dbReference type="Pfam" id="PF04195">
    <property type="entry name" value="Transposase_28"/>
    <property type="match status" value="1"/>
</dbReference>
<evidence type="ECO:0000256" key="2">
    <source>
        <dbReference type="SAM" id="MobiDB-lite"/>
    </source>
</evidence>
<evidence type="ECO:0000256" key="1">
    <source>
        <dbReference type="SAM" id="Coils"/>
    </source>
</evidence>
<dbReference type="PANTHER" id="PTHR33026">
    <property type="entry name" value="OS06G0360600 PROTEIN"/>
    <property type="match status" value="1"/>
</dbReference>
<dbReference type="AlphaFoldDB" id="Q2R3G6"/>
<reference evidence="4" key="3">
    <citation type="submission" date="2006-01" db="EMBL/GenBank/DDBJ databases">
        <authorList>
            <person name="Buell R."/>
        </authorList>
    </citation>
    <scope>NUCLEOTIDE SEQUENCE</scope>
</reference>
<keyword evidence="1" id="KW-0175">Coiled coil</keyword>
<reference evidence="4" key="1">
    <citation type="journal article" date="2005" name="BMC Biol.">
        <title>The sequence of rice chromosomes 11 and 12, rich in disease resistance genes and recent gene duplications.</title>
        <authorList>
            <consortium name="The rice chromosomes 11 and 12 sequencing consortia"/>
        </authorList>
    </citation>
    <scope>NUCLEOTIDE SEQUENCE [LARGE SCALE GENOMIC DNA]</scope>
</reference>
<proteinExistence type="predicted"/>
<dbReference type="InterPro" id="IPR007321">
    <property type="entry name" value="Transposase_28"/>
</dbReference>
<evidence type="ECO:0000313" key="4">
    <source>
        <dbReference type="EMBL" id="ABA93981.1"/>
    </source>
</evidence>
<feature type="domain" description="Transposase (putative) gypsy type" evidence="3">
    <location>
        <begin position="46"/>
        <end position="112"/>
    </location>
</feature>
<feature type="region of interest" description="Disordered" evidence="2">
    <location>
        <begin position="314"/>
        <end position="386"/>
    </location>
</feature>
<dbReference type="EMBL" id="DP000010">
    <property type="protein sequence ID" value="ABA93981.1"/>
    <property type="molecule type" value="Genomic_DNA"/>
</dbReference>
<evidence type="ECO:0000259" key="3">
    <source>
        <dbReference type="Pfam" id="PF04195"/>
    </source>
</evidence>
<gene>
    <name evidence="4" type="ordered locus">LOC_Os11g32000</name>
</gene>
<protein>
    <submittedName>
        <fullName evidence="4">Retrotransposon protein, putative, unclassified</fullName>
    </submittedName>
</protein>
<reference evidence="4" key="2">
    <citation type="submission" date="2005-04" db="EMBL/GenBank/DDBJ databases">
        <authorList>
            <person name="Buell C.R."/>
            <person name="Wing R.A."/>
            <person name="McCombie W.A."/>
            <person name="Ouyang S."/>
        </authorList>
    </citation>
    <scope>NUCLEOTIDE SEQUENCE</scope>
</reference>
<organism evidence="4">
    <name type="scientific">Oryza sativa subsp. japonica</name>
    <name type="common">Rice</name>
    <dbReference type="NCBI Taxonomy" id="39947"/>
    <lineage>
        <taxon>Eukaryota</taxon>
        <taxon>Viridiplantae</taxon>
        <taxon>Streptophyta</taxon>
        <taxon>Embryophyta</taxon>
        <taxon>Tracheophyta</taxon>
        <taxon>Spermatophyta</taxon>
        <taxon>Magnoliopsida</taxon>
        <taxon>Liliopsida</taxon>
        <taxon>Poales</taxon>
        <taxon>Poaceae</taxon>
        <taxon>BOP clade</taxon>
        <taxon>Oryzoideae</taxon>
        <taxon>Oryzeae</taxon>
        <taxon>Oryzinae</taxon>
        <taxon>Oryza</taxon>
        <taxon>Oryza sativa</taxon>
    </lineage>
</organism>
<sequence>MDLGKSSSTSASLKKLQKDGALPGRGTMEREAGVTDPQPVLGRMVAVEDYILHGFLPPPSEFLLLVLNFYGLSLLHLNPNSIAFLSIFSHLCEAYIGVEPFLDLFRFYYELRWMESNRVSGCVGFRLRDGLKSRYIPFQCPSSHSKWWTRWFYLQIEDSDPVFVVPEEQSDKISSWTAKPPLTPSLQSFIDIVDDLRVRGLSGYEVTADFVGRQIQPLQARVHPAFYYSGPEDTTRVSPRGLNSETVGRRVSQVMINGPTTASNIPVPLCEKGAAERDTAINALPLTDIIGPLADHQVAASLKEKVTKEASDAAAVATTSGGNVPTKGRKFSSISGHRRKASTPSASDESPPPPRRQQLVTLGEKAARAKAVQDESGGTSGASPAVASTDVVLAPGSREATPSGPASDLAAGRGPPAAVLTWEELQVEMGRLLEAGARGIGREMAEARSAAASTNERDDRLAHELAEAREDLKKMRELVAGNERQRQGLEHRMSELGNNLSEIRGSLRVTYTGLHQLAGECGFKSTIPANPDEFSLTSSLAELAAAMEEIPSKHAARIGEETSNGIYTGACHVLACVRLAHPELDLREILDQGAASDTRKEVMEEVGDLGESVLPLFEEDVDDEDVQQRRQPESPAIIPALAFEPHASPDNVDQILATGTGMATTSLDLESALAGQDRRIQYCKTKFEVVELERTMLAVKKEQAVETLRGHEVWFNSYLKSCCTSMAKVCKELRVPRGDPEGSAAGYISWLNGACAQLDGIGKRIDEALKQECHRSSRYAGGHVLACLRDHRPCLDLDFLREGFARSRRTPTEIDHLARSMAPLAEKVFQSMDWRWPSW</sequence>
<name>Q2R3G6_ORYSJ</name>
<dbReference type="PANTHER" id="PTHR33026:SF7">
    <property type="entry name" value="OS03G0100275 PROTEIN"/>
    <property type="match status" value="1"/>
</dbReference>
<feature type="coiled-coil region" evidence="1">
    <location>
        <begin position="458"/>
        <end position="492"/>
    </location>
</feature>
<accession>Q2R3G6</accession>
<feature type="region of interest" description="Disordered" evidence="2">
    <location>
        <begin position="395"/>
        <end position="414"/>
    </location>
</feature>